<dbReference type="Proteomes" id="UP000248817">
    <property type="component" value="Unassembled WGS sequence"/>
</dbReference>
<feature type="region of interest" description="Disordered" evidence="1">
    <location>
        <begin position="82"/>
        <end position="146"/>
    </location>
</feature>
<evidence type="ECO:0000256" key="1">
    <source>
        <dbReference type="SAM" id="MobiDB-lite"/>
    </source>
</evidence>
<gene>
    <name evidence="3" type="ORF">BP00DRAFT_492325</name>
</gene>
<organism evidence="3 4">
    <name type="scientific">Aspergillus indologenus CBS 114.80</name>
    <dbReference type="NCBI Taxonomy" id="1450541"/>
    <lineage>
        <taxon>Eukaryota</taxon>
        <taxon>Fungi</taxon>
        <taxon>Dikarya</taxon>
        <taxon>Ascomycota</taxon>
        <taxon>Pezizomycotina</taxon>
        <taxon>Eurotiomycetes</taxon>
        <taxon>Eurotiomycetidae</taxon>
        <taxon>Eurotiales</taxon>
        <taxon>Aspergillaceae</taxon>
        <taxon>Aspergillus</taxon>
        <taxon>Aspergillus subgen. Circumdati</taxon>
    </lineage>
</organism>
<sequence>MKTSAILTILGAASCAVAIRCTQGMTYCGTSLVKKGNYAQDMQTALQREGIAPTSHQLLDSLYLCTADEDYLIYRTTCRRGACQDNGVSRDDTCIGTEEQPQEQEQEDQDQDLEQNQNQDQNQEQDAGMGQDQGGQNAGPYTTVTF</sequence>
<dbReference type="EMBL" id="KZ825469">
    <property type="protein sequence ID" value="PYI35414.1"/>
    <property type="molecule type" value="Genomic_DNA"/>
</dbReference>
<evidence type="ECO:0000256" key="2">
    <source>
        <dbReference type="SAM" id="SignalP"/>
    </source>
</evidence>
<feature type="signal peptide" evidence="2">
    <location>
        <begin position="1"/>
        <end position="18"/>
    </location>
</feature>
<accession>A0A2V5IMB8</accession>
<dbReference type="AlphaFoldDB" id="A0A2V5IMB8"/>
<proteinExistence type="predicted"/>
<dbReference type="PROSITE" id="PS51257">
    <property type="entry name" value="PROKAR_LIPOPROTEIN"/>
    <property type="match status" value="1"/>
</dbReference>
<evidence type="ECO:0000313" key="4">
    <source>
        <dbReference type="Proteomes" id="UP000248817"/>
    </source>
</evidence>
<feature type="chain" id="PRO_5015998453" evidence="2">
    <location>
        <begin position="19"/>
        <end position="146"/>
    </location>
</feature>
<feature type="compositionally biased region" description="Acidic residues" evidence="1">
    <location>
        <begin position="100"/>
        <end position="113"/>
    </location>
</feature>
<keyword evidence="2" id="KW-0732">Signal</keyword>
<protein>
    <submittedName>
        <fullName evidence="3">Uncharacterized protein</fullName>
    </submittedName>
</protein>
<keyword evidence="4" id="KW-1185">Reference proteome</keyword>
<feature type="compositionally biased region" description="Low complexity" evidence="1">
    <location>
        <begin position="114"/>
        <end position="130"/>
    </location>
</feature>
<evidence type="ECO:0000313" key="3">
    <source>
        <dbReference type="EMBL" id="PYI35414.1"/>
    </source>
</evidence>
<reference evidence="3 4" key="1">
    <citation type="submission" date="2018-02" db="EMBL/GenBank/DDBJ databases">
        <title>The genomes of Aspergillus section Nigri reveals drivers in fungal speciation.</title>
        <authorList>
            <consortium name="DOE Joint Genome Institute"/>
            <person name="Vesth T.C."/>
            <person name="Nybo J."/>
            <person name="Theobald S."/>
            <person name="Brandl J."/>
            <person name="Frisvad J.C."/>
            <person name="Nielsen K.F."/>
            <person name="Lyhne E.K."/>
            <person name="Kogle M.E."/>
            <person name="Kuo A."/>
            <person name="Riley R."/>
            <person name="Clum A."/>
            <person name="Nolan M."/>
            <person name="Lipzen A."/>
            <person name="Salamov A."/>
            <person name="Henrissat B."/>
            <person name="Wiebenga A."/>
            <person name="De vries R.P."/>
            <person name="Grigoriev I.V."/>
            <person name="Mortensen U.H."/>
            <person name="Andersen M.R."/>
            <person name="Baker S.E."/>
        </authorList>
    </citation>
    <scope>NUCLEOTIDE SEQUENCE [LARGE SCALE GENOMIC DNA]</scope>
    <source>
        <strain evidence="3 4">CBS 114.80</strain>
    </source>
</reference>
<name>A0A2V5IMB8_9EURO</name>